<evidence type="ECO:0000259" key="2">
    <source>
        <dbReference type="PROSITE" id="PS52045"/>
    </source>
</evidence>
<keyword evidence="1" id="KW-0732">Signal</keyword>
<gene>
    <name evidence="3" type="ORF">K444DRAFT_600080</name>
</gene>
<feature type="domain" description="Neprosin PEP catalytic" evidence="2">
    <location>
        <begin position="135"/>
        <end position="393"/>
    </location>
</feature>
<proteinExistence type="predicted"/>
<dbReference type="OrthoDB" id="1858978at2759"/>
<dbReference type="RefSeq" id="XP_024729698.1">
    <property type="nucleotide sequence ID" value="XM_024878604.1"/>
</dbReference>
<dbReference type="EMBL" id="KZ613895">
    <property type="protein sequence ID" value="PMD52794.1"/>
    <property type="molecule type" value="Genomic_DNA"/>
</dbReference>
<name>A0A2J6SPV6_9HELO</name>
<dbReference type="GeneID" id="36586681"/>
<dbReference type="Pfam" id="PF03080">
    <property type="entry name" value="Neprosin"/>
    <property type="match status" value="1"/>
</dbReference>
<accession>A0A2J6SPV6</accession>
<keyword evidence="4" id="KW-1185">Reference proteome</keyword>
<evidence type="ECO:0000313" key="4">
    <source>
        <dbReference type="Proteomes" id="UP000235371"/>
    </source>
</evidence>
<dbReference type="STRING" id="1095630.A0A2J6SPV6"/>
<organism evidence="3 4">
    <name type="scientific">Hyaloscypha bicolor E</name>
    <dbReference type="NCBI Taxonomy" id="1095630"/>
    <lineage>
        <taxon>Eukaryota</taxon>
        <taxon>Fungi</taxon>
        <taxon>Dikarya</taxon>
        <taxon>Ascomycota</taxon>
        <taxon>Pezizomycotina</taxon>
        <taxon>Leotiomycetes</taxon>
        <taxon>Helotiales</taxon>
        <taxon>Hyaloscyphaceae</taxon>
        <taxon>Hyaloscypha</taxon>
        <taxon>Hyaloscypha bicolor</taxon>
    </lineage>
</organism>
<evidence type="ECO:0000256" key="1">
    <source>
        <dbReference type="SAM" id="SignalP"/>
    </source>
</evidence>
<feature type="signal peptide" evidence="1">
    <location>
        <begin position="1"/>
        <end position="24"/>
    </location>
</feature>
<protein>
    <recommendedName>
        <fullName evidence="2">Neprosin PEP catalytic domain-containing protein</fullName>
    </recommendedName>
</protein>
<dbReference type="InParanoid" id="A0A2J6SPV6"/>
<dbReference type="InterPro" id="IPR053168">
    <property type="entry name" value="Glutamic_endopeptidase"/>
</dbReference>
<reference evidence="3 4" key="1">
    <citation type="submission" date="2016-04" db="EMBL/GenBank/DDBJ databases">
        <title>A degradative enzymes factory behind the ericoid mycorrhizal symbiosis.</title>
        <authorList>
            <consortium name="DOE Joint Genome Institute"/>
            <person name="Martino E."/>
            <person name="Morin E."/>
            <person name="Grelet G."/>
            <person name="Kuo A."/>
            <person name="Kohler A."/>
            <person name="Daghino S."/>
            <person name="Barry K."/>
            <person name="Choi C."/>
            <person name="Cichocki N."/>
            <person name="Clum A."/>
            <person name="Copeland A."/>
            <person name="Hainaut M."/>
            <person name="Haridas S."/>
            <person name="Labutti K."/>
            <person name="Lindquist E."/>
            <person name="Lipzen A."/>
            <person name="Khouja H.-R."/>
            <person name="Murat C."/>
            <person name="Ohm R."/>
            <person name="Olson A."/>
            <person name="Spatafora J."/>
            <person name="Veneault-Fourrey C."/>
            <person name="Henrissat B."/>
            <person name="Grigoriev I."/>
            <person name="Martin F."/>
            <person name="Perotto S."/>
        </authorList>
    </citation>
    <scope>NUCLEOTIDE SEQUENCE [LARGE SCALE GENOMIC DNA]</scope>
    <source>
        <strain evidence="3 4">E</strain>
    </source>
</reference>
<dbReference type="PROSITE" id="PS52045">
    <property type="entry name" value="NEPROSIN_PEP_CD"/>
    <property type="match status" value="1"/>
</dbReference>
<dbReference type="PANTHER" id="PTHR31589">
    <property type="entry name" value="PROTEIN, PUTATIVE (DUF239)-RELATED-RELATED"/>
    <property type="match status" value="1"/>
</dbReference>
<feature type="chain" id="PRO_5014339707" description="Neprosin PEP catalytic domain-containing protein" evidence="1">
    <location>
        <begin position="25"/>
        <end position="395"/>
    </location>
</feature>
<dbReference type="Proteomes" id="UP000235371">
    <property type="component" value="Unassembled WGS sequence"/>
</dbReference>
<dbReference type="AlphaFoldDB" id="A0A2J6SPV6"/>
<sequence>MSPITLKSLLLLPVLTSLFSETLSSPAPFPNQYVEHALKKRQSLNIVATTNTHANTIDWIGWIPIGSQGKLAKAPPLSPALPQDPTKMAGRPVAELEMPGVQKGPAGTVPIPRLNTTYLANVRQKQAPPKKSGVSKRQNSGSHWYVNSNMNVNNHGGNWVMSMFKAFVNNGADFSLLQAAVAYQSSAGLQTAEAGWINYRNQVSQPHIFTYFTTDGYTGSGTNIGGWNQDVGGWVQVDSTYFPGTGFSSIATIGGAQYDMTMQWQLYQGNWWLLVIDRFIGYYPGTMFSAATNGGASLAQQSNLIAYYGELAQSEGPVTTTDMGSGKFGETGFGNSGYIHNMFYIDTNGNSQDYTATFGDSDSSKWDHRAFTSSGTSWGSYVYLGGPGAGGVTGG</sequence>
<dbReference type="PANTHER" id="PTHR31589:SF110">
    <property type="entry name" value="PROTEIN, PUTATIVE (DUF239)-RELATED"/>
    <property type="match status" value="1"/>
</dbReference>
<dbReference type="InterPro" id="IPR004314">
    <property type="entry name" value="Neprosin"/>
</dbReference>
<evidence type="ECO:0000313" key="3">
    <source>
        <dbReference type="EMBL" id="PMD52794.1"/>
    </source>
</evidence>